<proteinExistence type="predicted"/>
<dbReference type="EMBL" id="BAABDO010000101">
    <property type="protein sequence ID" value="GAA4152309.1"/>
    <property type="molecule type" value="Genomic_DNA"/>
</dbReference>
<protein>
    <submittedName>
        <fullName evidence="2">Uncharacterized protein</fullName>
    </submittedName>
</protein>
<keyword evidence="3" id="KW-1185">Reference proteome</keyword>
<gene>
    <name evidence="2" type="ORF">GCM10022416_50410</name>
</gene>
<sequence>MPFELRVPLPGPVRWIMVGPQQCGDQGGPDLVAVSAGWPHRRRAGAAIPARPHMTAVKPQTRSTQRTTRSAPHPFSKAGCQDPPDMAYGSRGVRRLCGSTGASGPGRRVGDGGTPPTSQRHQPAQETTRQRHPPR</sequence>
<evidence type="ECO:0000256" key="1">
    <source>
        <dbReference type="SAM" id="MobiDB-lite"/>
    </source>
</evidence>
<comment type="caution">
    <text evidence="2">The sequence shown here is derived from an EMBL/GenBank/DDBJ whole genome shotgun (WGS) entry which is preliminary data.</text>
</comment>
<evidence type="ECO:0000313" key="3">
    <source>
        <dbReference type="Proteomes" id="UP001500266"/>
    </source>
</evidence>
<reference evidence="3" key="1">
    <citation type="journal article" date="2019" name="Int. J. Syst. Evol. Microbiol.">
        <title>The Global Catalogue of Microorganisms (GCM) 10K type strain sequencing project: providing services to taxonomists for standard genome sequencing and annotation.</title>
        <authorList>
            <consortium name="The Broad Institute Genomics Platform"/>
            <consortium name="The Broad Institute Genome Sequencing Center for Infectious Disease"/>
            <person name="Wu L."/>
            <person name="Ma J."/>
        </authorList>
    </citation>
    <scope>NUCLEOTIDE SEQUENCE [LARGE SCALE GENOMIC DNA]</scope>
    <source>
        <strain evidence="3">JCM 17316</strain>
    </source>
</reference>
<accession>A0ABP7ZB68</accession>
<name>A0ABP7ZB68_9ACTN</name>
<feature type="compositionally biased region" description="Polar residues" evidence="1">
    <location>
        <begin position="115"/>
        <end position="127"/>
    </location>
</feature>
<evidence type="ECO:0000313" key="2">
    <source>
        <dbReference type="EMBL" id="GAA4152309.1"/>
    </source>
</evidence>
<feature type="region of interest" description="Disordered" evidence="1">
    <location>
        <begin position="44"/>
        <end position="135"/>
    </location>
</feature>
<dbReference type="Proteomes" id="UP001500266">
    <property type="component" value="Unassembled WGS sequence"/>
</dbReference>
<organism evidence="2 3">
    <name type="scientific">Actinomadura keratinilytica</name>
    <dbReference type="NCBI Taxonomy" id="547461"/>
    <lineage>
        <taxon>Bacteria</taxon>
        <taxon>Bacillati</taxon>
        <taxon>Actinomycetota</taxon>
        <taxon>Actinomycetes</taxon>
        <taxon>Streptosporangiales</taxon>
        <taxon>Thermomonosporaceae</taxon>
        <taxon>Actinomadura</taxon>
    </lineage>
</organism>
<feature type="compositionally biased region" description="Low complexity" evidence="1">
    <location>
        <begin position="60"/>
        <end position="70"/>
    </location>
</feature>